<evidence type="ECO:0000313" key="3">
    <source>
        <dbReference type="Proteomes" id="UP000245014"/>
    </source>
</evidence>
<proteinExistence type="predicted"/>
<name>A0A2U2C033_9BACT</name>
<sequence length="112" mass="13130">MSSFDIFIIILTASLATILTRILPFVIFKKSKESSEQFLLFEKVMPLMIMIILVFYTLKDIEFTEFPFGISEIIAVLLTIFIHLKYKNIFLSIFLSTFFYMILVQFVVPKIL</sequence>
<dbReference type="PIRSF" id="PIRSF003203">
    <property type="entry name" value="AzlD"/>
    <property type="match status" value="1"/>
</dbReference>
<feature type="transmembrane region" description="Helical" evidence="1">
    <location>
        <begin position="6"/>
        <end position="28"/>
    </location>
</feature>
<comment type="caution">
    <text evidence="2">The sequence shown here is derived from an EMBL/GenBank/DDBJ whole genome shotgun (WGS) entry which is preliminary data.</text>
</comment>
<feature type="transmembrane region" description="Helical" evidence="1">
    <location>
        <begin position="64"/>
        <end position="82"/>
    </location>
</feature>
<feature type="transmembrane region" description="Helical" evidence="1">
    <location>
        <begin position="40"/>
        <end position="58"/>
    </location>
</feature>
<protein>
    <submittedName>
        <fullName evidence="2">Branched-chain amino acid ABC transporter</fullName>
    </submittedName>
</protein>
<evidence type="ECO:0000256" key="1">
    <source>
        <dbReference type="SAM" id="Phobius"/>
    </source>
</evidence>
<organism evidence="2 3">
    <name type="scientific">Aliarcobacter skirrowii</name>
    <dbReference type="NCBI Taxonomy" id="28200"/>
    <lineage>
        <taxon>Bacteria</taxon>
        <taxon>Pseudomonadati</taxon>
        <taxon>Campylobacterota</taxon>
        <taxon>Epsilonproteobacteria</taxon>
        <taxon>Campylobacterales</taxon>
        <taxon>Arcobacteraceae</taxon>
        <taxon>Aliarcobacter</taxon>
    </lineage>
</organism>
<gene>
    <name evidence="2" type="ORF">DF188_06225</name>
</gene>
<keyword evidence="1" id="KW-0472">Membrane</keyword>
<dbReference type="InterPro" id="IPR008407">
    <property type="entry name" value="Brnchd-chn_aa_trnsp_AzlD"/>
</dbReference>
<dbReference type="AlphaFoldDB" id="A0A2U2C033"/>
<dbReference type="EMBL" id="QEYI01000004">
    <property type="protein sequence ID" value="PWE21102.1"/>
    <property type="molecule type" value="Genomic_DNA"/>
</dbReference>
<evidence type="ECO:0000313" key="2">
    <source>
        <dbReference type="EMBL" id="PWE21102.1"/>
    </source>
</evidence>
<dbReference type="Proteomes" id="UP000245014">
    <property type="component" value="Unassembled WGS sequence"/>
</dbReference>
<dbReference type="RefSeq" id="WP_109065801.1">
    <property type="nucleotide sequence ID" value="NZ_JAUQUD010000012.1"/>
</dbReference>
<dbReference type="Pfam" id="PF05437">
    <property type="entry name" value="AzlD"/>
    <property type="match status" value="1"/>
</dbReference>
<feature type="transmembrane region" description="Helical" evidence="1">
    <location>
        <begin position="89"/>
        <end position="108"/>
    </location>
</feature>
<accession>A0A2U2C033</accession>
<keyword evidence="1" id="KW-0812">Transmembrane</keyword>
<keyword evidence="1" id="KW-1133">Transmembrane helix</keyword>
<reference evidence="2 3" key="1">
    <citation type="submission" date="2018-05" db="EMBL/GenBank/DDBJ databases">
        <title>Antimicrobial susceptibility testing and genomic analysis of Arcobacter skirrowii strains and one Arcobacter butzleri isolated from German poultry farms.</title>
        <authorList>
            <person name="Haenel I."/>
            <person name="Hotzel H."/>
            <person name="Tomaso H."/>
            <person name="Busch A."/>
        </authorList>
    </citation>
    <scope>NUCLEOTIDE SEQUENCE [LARGE SCALE GENOMIC DNA]</scope>
    <source>
        <strain evidence="3">v</strain>
    </source>
</reference>